<dbReference type="SUPFAM" id="SSF48452">
    <property type="entry name" value="TPR-like"/>
    <property type="match status" value="1"/>
</dbReference>
<sequence>MAGVADKARFYLERAVPQLREFEEKEIFSKEEIRTLVTKRSDFEHLVLAPRASVEDFLNYAAWEQQLDALRAARCKRMKIRSSSSHQAQARTFTIFERGITRHPGSIPLWMAYLDFAAKVKATKRWKKIVARALRMHPSVPALWVLAGRRAAKDGDMDGARGYFMRGCRFCTSGVEVWAEYARVEMEWVGKLEARRAKSNKPAAGPQPAKITAAVDEEGVIEFDDDSEEEREDGELMLPDPDALVRRDNKKKVFNDEAIRKLESKNNPALDGAIPKAIFDIARKQPFFNAPSAEGFFNVFATFPHVGCQAKVVQHVLDNMQELYPDHPATCSCYIRQPLIGVDYHTAEFPKALREALARLRASLETTKDSKALVTRTLLWIDALLALEDLDIGIRTVLDATRRKLESS</sequence>
<dbReference type="SMART" id="SM00386">
    <property type="entry name" value="HAT"/>
    <property type="match status" value="2"/>
</dbReference>
<name>A0A420Y5C9_9PEZI</name>
<keyword evidence="4" id="KW-0677">Repeat</keyword>
<protein>
    <submittedName>
        <fullName evidence="7">U3 snoRNP protein</fullName>
    </submittedName>
</protein>
<comment type="similarity">
    <text evidence="2">Belongs to the UTP6 family.</text>
</comment>
<evidence type="ECO:0000256" key="2">
    <source>
        <dbReference type="ARBA" id="ARBA00010734"/>
    </source>
</evidence>
<dbReference type="Pfam" id="PF08640">
    <property type="entry name" value="U3_assoc_6"/>
    <property type="match status" value="1"/>
</dbReference>
<proteinExistence type="inferred from homology"/>
<dbReference type="GO" id="GO:0000462">
    <property type="term" value="P:maturation of SSU-rRNA from tricistronic rRNA transcript (SSU-rRNA, 5.8S rRNA, LSU-rRNA)"/>
    <property type="evidence" value="ECO:0007669"/>
    <property type="project" value="InterPro"/>
</dbReference>
<dbReference type="InterPro" id="IPR011990">
    <property type="entry name" value="TPR-like_helical_dom_sf"/>
</dbReference>
<evidence type="ECO:0000256" key="1">
    <source>
        <dbReference type="ARBA" id="ARBA00004604"/>
    </source>
</evidence>
<evidence type="ECO:0000259" key="6">
    <source>
        <dbReference type="Pfam" id="PF08640"/>
    </source>
</evidence>
<dbReference type="GO" id="GO:0030515">
    <property type="term" value="F:snoRNA binding"/>
    <property type="evidence" value="ECO:0007669"/>
    <property type="project" value="InterPro"/>
</dbReference>
<keyword evidence="3" id="KW-0698">rRNA processing</keyword>
<keyword evidence="8" id="KW-1185">Reference proteome</keyword>
<evidence type="ECO:0000256" key="4">
    <source>
        <dbReference type="ARBA" id="ARBA00022737"/>
    </source>
</evidence>
<reference evidence="7 8" key="1">
    <citation type="submission" date="2018-08" db="EMBL/GenBank/DDBJ databases">
        <title>Draft genome of the lignicolous fungus Coniochaeta pulveracea.</title>
        <authorList>
            <person name="Borstlap C.J."/>
            <person name="De Witt R.N."/>
            <person name="Botha A."/>
            <person name="Volschenk H."/>
        </authorList>
    </citation>
    <scope>NUCLEOTIDE SEQUENCE [LARGE SCALE GENOMIC DNA]</scope>
    <source>
        <strain evidence="7 8">CAB683</strain>
    </source>
</reference>
<keyword evidence="5" id="KW-0539">Nucleus</keyword>
<dbReference type="InterPro" id="IPR055347">
    <property type="entry name" value="UTP6_N"/>
</dbReference>
<dbReference type="Gene3D" id="1.25.40.10">
    <property type="entry name" value="Tetratricopeptide repeat domain"/>
    <property type="match status" value="1"/>
</dbReference>
<dbReference type="GO" id="GO:0034388">
    <property type="term" value="C:Pwp2p-containing subcomplex of 90S preribosome"/>
    <property type="evidence" value="ECO:0007669"/>
    <property type="project" value="TreeGrafter"/>
</dbReference>
<dbReference type="GO" id="GO:0032040">
    <property type="term" value="C:small-subunit processome"/>
    <property type="evidence" value="ECO:0007669"/>
    <property type="project" value="TreeGrafter"/>
</dbReference>
<dbReference type="InterPro" id="IPR003107">
    <property type="entry name" value="HAT"/>
</dbReference>
<dbReference type="EMBL" id="QVQW01000047">
    <property type="protein sequence ID" value="RKU43081.1"/>
    <property type="molecule type" value="Genomic_DNA"/>
</dbReference>
<organism evidence="7 8">
    <name type="scientific">Coniochaeta pulveracea</name>
    <dbReference type="NCBI Taxonomy" id="177199"/>
    <lineage>
        <taxon>Eukaryota</taxon>
        <taxon>Fungi</taxon>
        <taxon>Dikarya</taxon>
        <taxon>Ascomycota</taxon>
        <taxon>Pezizomycotina</taxon>
        <taxon>Sordariomycetes</taxon>
        <taxon>Sordariomycetidae</taxon>
        <taxon>Coniochaetales</taxon>
        <taxon>Coniochaetaceae</taxon>
        <taxon>Coniochaeta</taxon>
    </lineage>
</organism>
<comment type="caution">
    <text evidence="7">The sequence shown here is derived from an EMBL/GenBank/DDBJ whole genome shotgun (WGS) entry which is preliminary data.</text>
</comment>
<accession>A0A420Y5C9</accession>
<evidence type="ECO:0000313" key="8">
    <source>
        <dbReference type="Proteomes" id="UP000275385"/>
    </source>
</evidence>
<comment type="subcellular location">
    <subcellularLocation>
        <location evidence="1">Nucleus</location>
        <location evidence="1">Nucleolus</location>
    </subcellularLocation>
</comment>
<dbReference type="Proteomes" id="UP000275385">
    <property type="component" value="Unassembled WGS sequence"/>
</dbReference>
<dbReference type="PANTHER" id="PTHR23271">
    <property type="entry name" value="HEPATOCELLULAR CARCINOMA-ASSOCIATED ANTIGEN 66"/>
    <property type="match status" value="1"/>
</dbReference>
<dbReference type="OrthoDB" id="28112at2759"/>
<evidence type="ECO:0000313" key="7">
    <source>
        <dbReference type="EMBL" id="RKU43081.1"/>
    </source>
</evidence>
<evidence type="ECO:0000256" key="3">
    <source>
        <dbReference type="ARBA" id="ARBA00022552"/>
    </source>
</evidence>
<dbReference type="AlphaFoldDB" id="A0A420Y5C9"/>
<dbReference type="STRING" id="177199.A0A420Y5C9"/>
<dbReference type="InterPro" id="IPR013949">
    <property type="entry name" value="Utp6"/>
</dbReference>
<dbReference type="PANTHER" id="PTHR23271:SF1">
    <property type="entry name" value="U3 SMALL NUCLEOLAR RNA-ASSOCIATED PROTEIN 6 HOMOLOG"/>
    <property type="match status" value="1"/>
</dbReference>
<evidence type="ECO:0000256" key="5">
    <source>
        <dbReference type="ARBA" id="ARBA00023242"/>
    </source>
</evidence>
<feature type="domain" description="U3 small nucleolar RNA-associated protein 6 N-terminal" evidence="6">
    <location>
        <begin position="12"/>
        <end position="87"/>
    </location>
</feature>
<gene>
    <name evidence="7" type="primary">UTP6</name>
    <name evidence="7" type="ORF">DL546_002252</name>
</gene>